<evidence type="ECO:0000313" key="4">
    <source>
        <dbReference type="RefSeq" id="XP_035693828.1"/>
    </source>
</evidence>
<dbReference type="GeneID" id="118427965"/>
<keyword evidence="1" id="KW-1133">Transmembrane helix</keyword>
<gene>
    <name evidence="4" type="primary">LOC118427965</name>
</gene>
<keyword evidence="1" id="KW-0472">Membrane</keyword>
<proteinExistence type="predicted"/>
<dbReference type="KEGG" id="bfo:118427965"/>
<dbReference type="RefSeq" id="XP_035693828.1">
    <property type="nucleotide sequence ID" value="XM_035837935.1"/>
</dbReference>
<keyword evidence="3" id="KW-1185">Reference proteome</keyword>
<reference evidence="3" key="1">
    <citation type="journal article" date="2020" name="Nat. Ecol. Evol.">
        <title>Deeply conserved synteny resolves early events in vertebrate evolution.</title>
        <authorList>
            <person name="Simakov O."/>
            <person name="Marletaz F."/>
            <person name="Yue J.X."/>
            <person name="O'Connell B."/>
            <person name="Jenkins J."/>
            <person name="Brandt A."/>
            <person name="Calef R."/>
            <person name="Tung C.H."/>
            <person name="Huang T.K."/>
            <person name="Schmutz J."/>
            <person name="Satoh N."/>
            <person name="Yu J.K."/>
            <person name="Putnam N.H."/>
            <person name="Green R.E."/>
            <person name="Rokhsar D.S."/>
        </authorList>
    </citation>
    <scope>NUCLEOTIDE SEQUENCE [LARGE SCALE GENOMIC DNA]</scope>
    <source>
        <strain evidence="3">S238N-H82</strain>
    </source>
</reference>
<evidence type="ECO:0000256" key="1">
    <source>
        <dbReference type="SAM" id="Phobius"/>
    </source>
</evidence>
<organism evidence="3 4">
    <name type="scientific">Branchiostoma floridae</name>
    <name type="common">Florida lancelet</name>
    <name type="synonym">Amphioxus</name>
    <dbReference type="NCBI Taxonomy" id="7739"/>
    <lineage>
        <taxon>Eukaryota</taxon>
        <taxon>Metazoa</taxon>
        <taxon>Chordata</taxon>
        <taxon>Cephalochordata</taxon>
        <taxon>Leptocardii</taxon>
        <taxon>Amphioxiformes</taxon>
        <taxon>Branchiostomatidae</taxon>
        <taxon>Branchiostoma</taxon>
    </lineage>
</organism>
<evidence type="ECO:0000256" key="2">
    <source>
        <dbReference type="SAM" id="SignalP"/>
    </source>
</evidence>
<protein>
    <submittedName>
        <fullName evidence="4">Uncharacterized protein LOC118427965</fullName>
    </submittedName>
</protein>
<dbReference type="OMA" id="VEMEYMY"/>
<feature type="transmembrane region" description="Helical" evidence="1">
    <location>
        <begin position="193"/>
        <end position="214"/>
    </location>
</feature>
<dbReference type="Proteomes" id="UP000001554">
    <property type="component" value="Chromosome 1"/>
</dbReference>
<name>A0A9J7M3V5_BRAFL</name>
<dbReference type="InterPro" id="IPR013783">
    <property type="entry name" value="Ig-like_fold"/>
</dbReference>
<keyword evidence="2" id="KW-0732">Signal</keyword>
<feature type="chain" id="PRO_5039948659" evidence="2">
    <location>
        <begin position="23"/>
        <end position="233"/>
    </location>
</feature>
<sequence>MLLVPVLLQMLFLLGISAKGEGTFVDQFPQIEAVHSDLNTTVGETVELEYLYGIPVNSSGSAVVKTVHILKQGRPRELVCEIAPNGTYCDPQYQARARLEETPWDDGTGTSYKTGLLVLTLENVMVSDTAVYEGEVRVLLRGYNQSKVSVTVADVPRCPYRPCPDGEWLECQADNNMTCTCTCRAVYTTQFHVGSYIGGIATGVAITLLIVLFYKYRKQIYRYCCNQHDQNQI</sequence>
<reference evidence="4" key="2">
    <citation type="submission" date="2025-08" db="UniProtKB">
        <authorList>
            <consortium name="RefSeq"/>
        </authorList>
    </citation>
    <scope>IDENTIFICATION</scope>
    <source>
        <strain evidence="4">S238N-H82</strain>
        <tissue evidence="4">Testes</tissue>
    </source>
</reference>
<dbReference type="AlphaFoldDB" id="A0A9J7M3V5"/>
<keyword evidence="1" id="KW-0812">Transmembrane</keyword>
<accession>A0A9J7M3V5</accession>
<feature type="signal peptide" evidence="2">
    <location>
        <begin position="1"/>
        <end position="22"/>
    </location>
</feature>
<dbReference type="Gene3D" id="2.60.40.10">
    <property type="entry name" value="Immunoglobulins"/>
    <property type="match status" value="1"/>
</dbReference>
<evidence type="ECO:0000313" key="3">
    <source>
        <dbReference type="Proteomes" id="UP000001554"/>
    </source>
</evidence>